<dbReference type="Proteomes" id="UP000000305">
    <property type="component" value="Unassembled WGS sequence"/>
</dbReference>
<dbReference type="EMBL" id="GL732534">
    <property type="protein sequence ID" value="EFX84637.1"/>
    <property type="molecule type" value="Genomic_DNA"/>
</dbReference>
<reference evidence="1 2" key="1">
    <citation type="journal article" date="2011" name="Science">
        <title>The ecoresponsive genome of Daphnia pulex.</title>
        <authorList>
            <person name="Colbourne J.K."/>
            <person name="Pfrender M.E."/>
            <person name="Gilbert D."/>
            <person name="Thomas W.K."/>
            <person name="Tucker A."/>
            <person name="Oakley T.H."/>
            <person name="Tokishita S."/>
            <person name="Aerts A."/>
            <person name="Arnold G.J."/>
            <person name="Basu M.K."/>
            <person name="Bauer D.J."/>
            <person name="Caceres C.E."/>
            <person name="Carmel L."/>
            <person name="Casola C."/>
            <person name="Choi J.H."/>
            <person name="Detter J.C."/>
            <person name="Dong Q."/>
            <person name="Dusheyko S."/>
            <person name="Eads B.D."/>
            <person name="Frohlich T."/>
            <person name="Geiler-Samerotte K.A."/>
            <person name="Gerlach D."/>
            <person name="Hatcher P."/>
            <person name="Jogdeo S."/>
            <person name="Krijgsveld J."/>
            <person name="Kriventseva E.V."/>
            <person name="Kultz D."/>
            <person name="Laforsch C."/>
            <person name="Lindquist E."/>
            <person name="Lopez J."/>
            <person name="Manak J.R."/>
            <person name="Muller J."/>
            <person name="Pangilinan J."/>
            <person name="Patwardhan R.P."/>
            <person name="Pitluck S."/>
            <person name="Pritham E.J."/>
            <person name="Rechtsteiner A."/>
            <person name="Rho M."/>
            <person name="Rogozin I.B."/>
            <person name="Sakarya O."/>
            <person name="Salamov A."/>
            <person name="Schaack S."/>
            <person name="Shapiro H."/>
            <person name="Shiga Y."/>
            <person name="Skalitzky C."/>
            <person name="Smith Z."/>
            <person name="Souvorov A."/>
            <person name="Sung W."/>
            <person name="Tang Z."/>
            <person name="Tsuchiya D."/>
            <person name="Tu H."/>
            <person name="Vos H."/>
            <person name="Wang M."/>
            <person name="Wolf Y.I."/>
            <person name="Yamagata H."/>
            <person name="Yamada T."/>
            <person name="Ye Y."/>
            <person name="Shaw J.R."/>
            <person name="Andrews J."/>
            <person name="Crease T.J."/>
            <person name="Tang H."/>
            <person name="Lucas S.M."/>
            <person name="Robertson H.M."/>
            <person name="Bork P."/>
            <person name="Koonin E.V."/>
            <person name="Zdobnov E.M."/>
            <person name="Grigoriev I.V."/>
            <person name="Lynch M."/>
            <person name="Boore J.L."/>
        </authorList>
    </citation>
    <scope>NUCLEOTIDE SEQUENCE [LARGE SCALE GENOMIC DNA]</scope>
</reference>
<dbReference type="AlphaFoldDB" id="E9G7I3"/>
<protein>
    <submittedName>
        <fullName evidence="1">Uncharacterized protein</fullName>
    </submittedName>
</protein>
<gene>
    <name evidence="1" type="ORF">DAPPUDRAFT_238828</name>
</gene>
<evidence type="ECO:0000313" key="1">
    <source>
        <dbReference type="EMBL" id="EFX84637.1"/>
    </source>
</evidence>
<accession>E9G7I3</accession>
<proteinExistence type="predicted"/>
<name>E9G7I3_DAPPU</name>
<dbReference type="KEGG" id="dpx:DAPPUDRAFT_238828"/>
<dbReference type="HOGENOM" id="CLU_2981154_0_0_1"/>
<sequence length="58" mass="6593">MKFHVVVMGESHPGHFLKRQILSRKRKNETFSPAEEGEFAVVTPGRYGSPMATSQKFK</sequence>
<dbReference type="InParanoid" id="E9G7I3"/>
<organism evidence="1 2">
    <name type="scientific">Daphnia pulex</name>
    <name type="common">Water flea</name>
    <dbReference type="NCBI Taxonomy" id="6669"/>
    <lineage>
        <taxon>Eukaryota</taxon>
        <taxon>Metazoa</taxon>
        <taxon>Ecdysozoa</taxon>
        <taxon>Arthropoda</taxon>
        <taxon>Crustacea</taxon>
        <taxon>Branchiopoda</taxon>
        <taxon>Diplostraca</taxon>
        <taxon>Cladocera</taxon>
        <taxon>Anomopoda</taxon>
        <taxon>Daphniidae</taxon>
        <taxon>Daphnia</taxon>
    </lineage>
</organism>
<evidence type="ECO:0000313" key="2">
    <source>
        <dbReference type="Proteomes" id="UP000000305"/>
    </source>
</evidence>
<keyword evidence="2" id="KW-1185">Reference proteome</keyword>